<reference evidence="1" key="1">
    <citation type="submission" date="2022-10" db="EMBL/GenBank/DDBJ databases">
        <title>Genome Sequence of Xylaria curta.</title>
        <authorList>
            <person name="Buettner E."/>
        </authorList>
    </citation>
    <scope>NUCLEOTIDE SEQUENCE</scope>
    <source>
        <strain evidence="1">Babe10</strain>
    </source>
</reference>
<comment type="caution">
    <text evidence="1">The sequence shown here is derived from an EMBL/GenBank/DDBJ whole genome shotgun (WGS) entry which is preliminary data.</text>
</comment>
<gene>
    <name evidence="1" type="ORF">NUW58_g8806</name>
</gene>
<name>A0ACC1N4R3_9PEZI</name>
<keyword evidence="2" id="KW-1185">Reference proteome</keyword>
<dbReference type="Proteomes" id="UP001143856">
    <property type="component" value="Unassembled WGS sequence"/>
</dbReference>
<evidence type="ECO:0000313" key="2">
    <source>
        <dbReference type="Proteomes" id="UP001143856"/>
    </source>
</evidence>
<proteinExistence type="predicted"/>
<evidence type="ECO:0000313" key="1">
    <source>
        <dbReference type="EMBL" id="KAJ2973978.1"/>
    </source>
</evidence>
<sequence>MEFTNPFAPSRQERFPFQSEVDRLAADPDPGANTRLSRNVSLGNNFSYPRLSRHESSESRSSEGSMPGMTDASDSDISFDEDCIYNTSANELWDSFWPDKTAPSICRQSQEEHLALLRARRRGDDSKFRLRRRRQPSDVVDDTIVIASGIPDPNVEEPGSPRHMFQPPASQPTPKKSAVTYSVYPKLPAINVHPHPHPHPHPPRTSSLGPCPTRPSSSTWPPAS</sequence>
<accession>A0ACC1N4R3</accession>
<organism evidence="1 2">
    <name type="scientific">Xylaria curta</name>
    <dbReference type="NCBI Taxonomy" id="42375"/>
    <lineage>
        <taxon>Eukaryota</taxon>
        <taxon>Fungi</taxon>
        <taxon>Dikarya</taxon>
        <taxon>Ascomycota</taxon>
        <taxon>Pezizomycotina</taxon>
        <taxon>Sordariomycetes</taxon>
        <taxon>Xylariomycetidae</taxon>
        <taxon>Xylariales</taxon>
        <taxon>Xylariaceae</taxon>
        <taxon>Xylaria</taxon>
    </lineage>
</organism>
<dbReference type="EMBL" id="JAPDGR010002837">
    <property type="protein sequence ID" value="KAJ2973978.1"/>
    <property type="molecule type" value="Genomic_DNA"/>
</dbReference>
<protein>
    <submittedName>
        <fullName evidence="1">Uncharacterized protein</fullName>
    </submittedName>
</protein>